<keyword evidence="4" id="KW-1185">Reference proteome</keyword>
<reference evidence="3" key="1">
    <citation type="submission" date="2020-08" db="EMBL/GenBank/DDBJ databases">
        <title>Genome public.</title>
        <authorList>
            <person name="Liu C."/>
            <person name="Sun Q."/>
        </authorList>
    </citation>
    <scope>NUCLEOTIDE SEQUENCE</scope>
    <source>
        <strain evidence="3">NSJ-52</strain>
    </source>
</reference>
<keyword evidence="1" id="KW-0808">Transferase</keyword>
<evidence type="ECO:0000259" key="2">
    <source>
        <dbReference type="Pfam" id="PF02302"/>
    </source>
</evidence>
<dbReference type="InterPro" id="IPR003501">
    <property type="entry name" value="PTS_EIIB_2/3"/>
</dbReference>
<dbReference type="AlphaFoldDB" id="A0A8J6MBR7"/>
<gene>
    <name evidence="3" type="ORF">H8S62_00495</name>
</gene>
<dbReference type="RefSeq" id="WP_155145348.1">
    <property type="nucleotide sequence ID" value="NZ_JACOPQ010000001.1"/>
</dbReference>
<comment type="caution">
    <text evidence="3">The sequence shown here is derived from an EMBL/GenBank/DDBJ whole genome shotgun (WGS) entry which is preliminary data.</text>
</comment>
<dbReference type="Pfam" id="PF02302">
    <property type="entry name" value="PTS_IIB"/>
    <property type="match status" value="1"/>
</dbReference>
<evidence type="ECO:0000313" key="3">
    <source>
        <dbReference type="EMBL" id="MBC5735484.1"/>
    </source>
</evidence>
<evidence type="ECO:0000256" key="1">
    <source>
        <dbReference type="ARBA" id="ARBA00022679"/>
    </source>
</evidence>
<organism evidence="3 4">
    <name type="scientific">Lawsonibacter faecis</name>
    <dbReference type="NCBI Taxonomy" id="2763052"/>
    <lineage>
        <taxon>Bacteria</taxon>
        <taxon>Bacillati</taxon>
        <taxon>Bacillota</taxon>
        <taxon>Clostridia</taxon>
        <taxon>Eubacteriales</taxon>
        <taxon>Oscillospiraceae</taxon>
        <taxon>Lawsonibacter</taxon>
    </lineage>
</organism>
<dbReference type="Proteomes" id="UP000607645">
    <property type="component" value="Unassembled WGS sequence"/>
</dbReference>
<dbReference type="GO" id="GO:0009401">
    <property type="term" value="P:phosphoenolpyruvate-dependent sugar phosphotransferase system"/>
    <property type="evidence" value="ECO:0007669"/>
    <property type="project" value="InterPro"/>
</dbReference>
<proteinExistence type="predicted"/>
<dbReference type="EMBL" id="JACOPQ010000001">
    <property type="protein sequence ID" value="MBC5735484.1"/>
    <property type="molecule type" value="Genomic_DNA"/>
</dbReference>
<sequence length="100" mass="10731">MARPVHICVCCGGGIFTTTVVTEEIEKLLKSKKIPYQVSPHKITEIPNLTEADIIVATGKTQAANKNGAPVLIGLPMFTGVGKEEFSQKLLDTIHEVVGD</sequence>
<evidence type="ECO:0000313" key="4">
    <source>
        <dbReference type="Proteomes" id="UP000607645"/>
    </source>
</evidence>
<dbReference type="InterPro" id="IPR036095">
    <property type="entry name" value="PTS_EIIB-like_sf"/>
</dbReference>
<accession>A0A8J6MBR7</accession>
<dbReference type="GO" id="GO:0008982">
    <property type="term" value="F:protein-N(PI)-phosphohistidine-sugar phosphotransferase activity"/>
    <property type="evidence" value="ECO:0007669"/>
    <property type="project" value="InterPro"/>
</dbReference>
<dbReference type="SUPFAM" id="SSF52794">
    <property type="entry name" value="PTS system IIB component-like"/>
    <property type="match status" value="1"/>
</dbReference>
<feature type="domain" description="Phosphotransferase system EIIB component type 2/3" evidence="2">
    <location>
        <begin position="7"/>
        <end position="68"/>
    </location>
</feature>
<protein>
    <submittedName>
        <fullName evidence="3">PTS sorbitol IIB subunit</fullName>
    </submittedName>
</protein>
<dbReference type="Gene3D" id="3.40.50.2300">
    <property type="match status" value="1"/>
</dbReference>
<name>A0A8J6MBR7_9FIRM</name>